<comment type="caution">
    <text evidence="1">The sequence shown here is derived from an EMBL/GenBank/DDBJ whole genome shotgun (WGS) entry which is preliminary data.</text>
</comment>
<dbReference type="PATRIC" id="fig|1679170.3.peg.2926"/>
<proteinExistence type="predicted"/>
<dbReference type="OrthoDB" id="2870328at2"/>
<evidence type="ECO:0000313" key="1">
    <source>
        <dbReference type="EMBL" id="KMY50271.1"/>
    </source>
</evidence>
<evidence type="ECO:0000313" key="2">
    <source>
        <dbReference type="Proteomes" id="UP000037146"/>
    </source>
</evidence>
<name>A0A0K9GUF3_9BACI</name>
<organism evidence="1 2">
    <name type="scientific">Peribacillus loiseleuriae</name>
    <dbReference type="NCBI Taxonomy" id="1679170"/>
    <lineage>
        <taxon>Bacteria</taxon>
        <taxon>Bacillati</taxon>
        <taxon>Bacillota</taxon>
        <taxon>Bacilli</taxon>
        <taxon>Bacillales</taxon>
        <taxon>Bacillaceae</taxon>
        <taxon>Peribacillus</taxon>
    </lineage>
</organism>
<keyword evidence="2" id="KW-1185">Reference proteome</keyword>
<gene>
    <name evidence="1" type="ORF">AC625_12815</name>
</gene>
<dbReference type="Proteomes" id="UP000037146">
    <property type="component" value="Unassembled WGS sequence"/>
</dbReference>
<sequence length="101" mass="11514">MPKIHIKGRILQIIREHTMERPDKGIWDYDIAKQILKEYGLAGAYASGNVRVTLTDLFSGALIETIDEKLDKGEHFSEGKLLFKYSITSFGENRMRDTGII</sequence>
<reference evidence="2" key="1">
    <citation type="submission" date="2015-07" db="EMBL/GenBank/DDBJ databases">
        <title>Genome sequencing project for genomic taxonomy and phylogenomics of Bacillus-like bacteria.</title>
        <authorList>
            <person name="Liu B."/>
            <person name="Wang J."/>
            <person name="Zhu Y."/>
            <person name="Liu G."/>
            <person name="Chen Q."/>
            <person name="Chen Z."/>
            <person name="Lan J."/>
            <person name="Che J."/>
            <person name="Ge C."/>
            <person name="Shi H."/>
            <person name="Pan Z."/>
            <person name="Liu X."/>
        </authorList>
    </citation>
    <scope>NUCLEOTIDE SEQUENCE [LARGE SCALE GENOMIC DNA]</scope>
    <source>
        <strain evidence="2">FJAT-27997</strain>
    </source>
</reference>
<dbReference type="AlphaFoldDB" id="A0A0K9GUF3"/>
<accession>A0A0K9GUF3</accession>
<protein>
    <submittedName>
        <fullName evidence="1">Uncharacterized protein</fullName>
    </submittedName>
</protein>
<dbReference type="EMBL" id="LFZW01000001">
    <property type="protein sequence ID" value="KMY50271.1"/>
    <property type="molecule type" value="Genomic_DNA"/>
</dbReference>
<dbReference type="RefSeq" id="WP_049681619.1">
    <property type="nucleotide sequence ID" value="NZ_JBIVOD010000006.1"/>
</dbReference>